<dbReference type="KEGG" id="gtl:EP073_05445"/>
<organism evidence="11 12">
    <name type="scientific">Geovibrio thiophilus</name>
    <dbReference type="NCBI Taxonomy" id="139438"/>
    <lineage>
        <taxon>Bacteria</taxon>
        <taxon>Pseudomonadati</taxon>
        <taxon>Deferribacterota</taxon>
        <taxon>Deferribacteres</taxon>
        <taxon>Deferribacterales</taxon>
        <taxon>Geovibrionaceae</taxon>
        <taxon>Geovibrio</taxon>
    </lineage>
</organism>
<keyword evidence="4 7" id="KW-0267">Excision nuclease</keyword>
<dbReference type="NCBIfam" id="TIGR00194">
    <property type="entry name" value="uvrC"/>
    <property type="match status" value="1"/>
</dbReference>
<dbReference type="GO" id="GO:0003677">
    <property type="term" value="F:DNA binding"/>
    <property type="evidence" value="ECO:0007669"/>
    <property type="project" value="UniProtKB-UniRule"/>
</dbReference>
<dbReference type="OrthoDB" id="9804933at2"/>
<comment type="function">
    <text evidence="7">The UvrABC repair system catalyzes the recognition and processing of DNA lesions. UvrC both incises the 5' and 3' sides of the lesion. The N-terminal half is responsible for the 3' incision and the C-terminal half is responsible for the 5' incision.</text>
</comment>
<proteinExistence type="inferred from homology"/>
<dbReference type="GO" id="GO:0005737">
    <property type="term" value="C:cytoplasm"/>
    <property type="evidence" value="ECO:0007669"/>
    <property type="project" value="UniProtKB-SubCell"/>
</dbReference>
<dbReference type="Gene3D" id="3.30.420.340">
    <property type="entry name" value="UvrC, RNAse H endonuclease domain"/>
    <property type="match status" value="1"/>
</dbReference>
<evidence type="ECO:0000259" key="8">
    <source>
        <dbReference type="PROSITE" id="PS50151"/>
    </source>
</evidence>
<dbReference type="GO" id="GO:0009380">
    <property type="term" value="C:excinuclease repair complex"/>
    <property type="evidence" value="ECO:0007669"/>
    <property type="project" value="InterPro"/>
</dbReference>
<dbReference type="InterPro" id="IPR001943">
    <property type="entry name" value="UVR_dom"/>
</dbReference>
<dbReference type="Gene3D" id="3.40.1440.10">
    <property type="entry name" value="GIY-YIG endonuclease"/>
    <property type="match status" value="1"/>
</dbReference>
<dbReference type="Pfam" id="PF08459">
    <property type="entry name" value="UvrC_RNaseH_dom"/>
    <property type="match status" value="1"/>
</dbReference>
<reference evidence="11 12" key="1">
    <citation type="submission" date="2019-01" db="EMBL/GenBank/DDBJ databases">
        <title>Geovibrio thiophilus DSM 11263, complete genome.</title>
        <authorList>
            <person name="Spring S."/>
            <person name="Bunk B."/>
            <person name="Sproer C."/>
        </authorList>
    </citation>
    <scope>NUCLEOTIDE SEQUENCE [LARGE SCALE GENOMIC DNA]</scope>
    <source>
        <strain evidence="11 12">DSM 11263</strain>
    </source>
</reference>
<feature type="domain" description="UVR" evidence="8">
    <location>
        <begin position="197"/>
        <end position="232"/>
    </location>
</feature>
<dbReference type="SUPFAM" id="SSF46600">
    <property type="entry name" value="C-terminal UvrC-binding domain of UvrB"/>
    <property type="match status" value="1"/>
</dbReference>
<dbReference type="InterPro" id="IPR001162">
    <property type="entry name" value="UvrC_RNase_H_dom"/>
</dbReference>
<dbReference type="SUPFAM" id="SSF47781">
    <property type="entry name" value="RuvA domain 2-like"/>
    <property type="match status" value="1"/>
</dbReference>
<dbReference type="PROSITE" id="PS50165">
    <property type="entry name" value="UVRC"/>
    <property type="match status" value="1"/>
</dbReference>
<keyword evidence="6 7" id="KW-0742">SOS response</keyword>
<dbReference type="PROSITE" id="PS50151">
    <property type="entry name" value="UVR"/>
    <property type="match status" value="1"/>
</dbReference>
<keyword evidence="5 7" id="KW-0234">DNA repair</keyword>
<keyword evidence="1 7" id="KW-0963">Cytoplasm</keyword>
<evidence type="ECO:0000313" key="11">
    <source>
        <dbReference type="EMBL" id="QAR32867.1"/>
    </source>
</evidence>
<name>A0A410JXG3_9BACT</name>
<dbReference type="CDD" id="cd10434">
    <property type="entry name" value="GIY-YIG_UvrC_Cho"/>
    <property type="match status" value="1"/>
</dbReference>
<sequence length="599" mass="68706">MDKYPLHEIPEYPGVYLFIGKKGEILYVGKAKNLRSRVSSYFADTDKPVKVLRMVEAAVSLRFVVTDNEAEALLLEANFIKTEQPRYNIRLKDSKSYPYIKITGERYPKLAVTRNTSDEKDSYFGPFVNVSELRGILSEILRVFPLRSCNDRKFAEKKHCLKFQIKKCLGPCEGTISEEEYMRMVEQIRTFFKGDTDGVRERLKSDMALYSERMEYEKAAFIRDRLRSMEKLFYRQTVVFTDEHRAVDVFIPHTFENLPGITTQFIRNGKLIGNETVFFEDENTENILESYIMQFYGQVRQFPDVVVPFGLDDNSRLAEALSKMAGKKKTVITRGFRKLQETALENARIQTETYIRQLGRRKDVNERLKSLLKTDRDIRRIECIDISHLGGNHTVGVAVTGIDGHFAKGEYRKYKIKSAENDDFTSIYELFTRKMENIAEGSETAADLYIIDGGIGQLNSAVRAAEEAGSDSLFISISKGRSIKFMKHDGAESIESIHLYGRKNPVNLKKNDPLLMFVQRMRDEAHRFAITYSRSLALKNLTKSPMLGIEGLGEKRLRKLLETIPDIHARKGITAEEINAETGIPPDVCLRVAEYLRTV</sequence>
<dbReference type="GO" id="GO:0009381">
    <property type="term" value="F:excinuclease ABC activity"/>
    <property type="evidence" value="ECO:0007669"/>
    <property type="project" value="UniProtKB-UniRule"/>
</dbReference>
<comment type="similarity">
    <text evidence="7">Belongs to the UvrC family.</text>
</comment>
<keyword evidence="2 7" id="KW-0227">DNA damage</keyword>
<evidence type="ECO:0000256" key="2">
    <source>
        <dbReference type="ARBA" id="ARBA00022763"/>
    </source>
</evidence>
<dbReference type="InterPro" id="IPR047296">
    <property type="entry name" value="GIY-YIG_UvrC_Cho"/>
</dbReference>
<dbReference type="HAMAP" id="MF_00203">
    <property type="entry name" value="UvrC"/>
    <property type="match status" value="1"/>
</dbReference>
<dbReference type="GO" id="GO:0009432">
    <property type="term" value="P:SOS response"/>
    <property type="evidence" value="ECO:0007669"/>
    <property type="project" value="UniProtKB-UniRule"/>
</dbReference>
<dbReference type="FunFam" id="3.40.1440.10:FF:000001">
    <property type="entry name" value="UvrABC system protein C"/>
    <property type="match status" value="1"/>
</dbReference>
<dbReference type="EMBL" id="CP035108">
    <property type="protein sequence ID" value="QAR32867.1"/>
    <property type="molecule type" value="Genomic_DNA"/>
</dbReference>
<dbReference type="InterPro" id="IPR035901">
    <property type="entry name" value="GIY-YIG_endonuc_sf"/>
</dbReference>
<keyword evidence="3 7" id="KW-0228">DNA excision</keyword>
<evidence type="ECO:0000256" key="1">
    <source>
        <dbReference type="ARBA" id="ARBA00022490"/>
    </source>
</evidence>
<keyword evidence="12" id="KW-1185">Reference proteome</keyword>
<dbReference type="InterPro" id="IPR004791">
    <property type="entry name" value="UvrC"/>
</dbReference>
<comment type="subcellular location">
    <subcellularLocation>
        <location evidence="7">Cytoplasm</location>
    </subcellularLocation>
</comment>
<dbReference type="SMART" id="SM00465">
    <property type="entry name" value="GIYc"/>
    <property type="match status" value="1"/>
</dbReference>
<dbReference type="RefSeq" id="WP_128466153.1">
    <property type="nucleotide sequence ID" value="NZ_CP035108.1"/>
</dbReference>
<evidence type="ECO:0000256" key="7">
    <source>
        <dbReference type="HAMAP-Rule" id="MF_00203"/>
    </source>
</evidence>
<dbReference type="PANTHER" id="PTHR30562">
    <property type="entry name" value="UVRC/OXIDOREDUCTASE"/>
    <property type="match status" value="1"/>
</dbReference>
<comment type="subunit">
    <text evidence="7">Interacts with UvrB in an incision complex.</text>
</comment>
<dbReference type="Pfam" id="PF01541">
    <property type="entry name" value="GIY-YIG"/>
    <property type="match status" value="1"/>
</dbReference>
<evidence type="ECO:0000259" key="9">
    <source>
        <dbReference type="PROSITE" id="PS50164"/>
    </source>
</evidence>
<feature type="domain" description="GIY-YIG" evidence="9">
    <location>
        <begin position="11"/>
        <end position="89"/>
    </location>
</feature>
<evidence type="ECO:0000256" key="4">
    <source>
        <dbReference type="ARBA" id="ARBA00022881"/>
    </source>
</evidence>
<gene>
    <name evidence="7 11" type="primary">uvrC</name>
    <name evidence="11" type="ORF">EP073_05445</name>
</gene>
<dbReference type="Pfam" id="PF02151">
    <property type="entry name" value="UVR"/>
    <property type="match status" value="1"/>
</dbReference>
<evidence type="ECO:0000259" key="10">
    <source>
        <dbReference type="PROSITE" id="PS50165"/>
    </source>
</evidence>
<dbReference type="Proteomes" id="UP000287502">
    <property type="component" value="Chromosome"/>
</dbReference>
<evidence type="ECO:0000313" key="12">
    <source>
        <dbReference type="Proteomes" id="UP000287502"/>
    </source>
</evidence>
<dbReference type="InterPro" id="IPR036876">
    <property type="entry name" value="UVR_dom_sf"/>
</dbReference>
<dbReference type="SUPFAM" id="SSF82771">
    <property type="entry name" value="GIY-YIG endonuclease"/>
    <property type="match status" value="1"/>
</dbReference>
<dbReference type="Pfam" id="PF22920">
    <property type="entry name" value="UvrC_RNaseH"/>
    <property type="match status" value="1"/>
</dbReference>
<protein>
    <recommendedName>
        <fullName evidence="7">UvrABC system protein C</fullName>
        <shortName evidence="7">Protein UvrC</shortName>
    </recommendedName>
    <alternativeName>
        <fullName evidence="7">Excinuclease ABC subunit C</fullName>
    </alternativeName>
</protein>
<dbReference type="GO" id="GO:0006289">
    <property type="term" value="P:nucleotide-excision repair"/>
    <property type="evidence" value="ECO:0007669"/>
    <property type="project" value="UniProtKB-UniRule"/>
</dbReference>
<dbReference type="PROSITE" id="PS50164">
    <property type="entry name" value="GIY_YIG"/>
    <property type="match status" value="1"/>
</dbReference>
<feature type="domain" description="UvrC family homology region profile" evidence="10">
    <location>
        <begin position="261"/>
        <end position="461"/>
    </location>
</feature>
<evidence type="ECO:0000256" key="6">
    <source>
        <dbReference type="ARBA" id="ARBA00023236"/>
    </source>
</evidence>
<dbReference type="InterPro" id="IPR038476">
    <property type="entry name" value="UvrC_RNase_H_dom_sf"/>
</dbReference>
<dbReference type="InterPro" id="IPR010994">
    <property type="entry name" value="RuvA_2-like"/>
</dbReference>
<accession>A0A410JXG3</accession>
<dbReference type="PANTHER" id="PTHR30562:SF1">
    <property type="entry name" value="UVRABC SYSTEM PROTEIN C"/>
    <property type="match status" value="1"/>
</dbReference>
<evidence type="ECO:0000256" key="5">
    <source>
        <dbReference type="ARBA" id="ARBA00023204"/>
    </source>
</evidence>
<dbReference type="InterPro" id="IPR050066">
    <property type="entry name" value="UvrABC_protein_C"/>
</dbReference>
<dbReference type="AlphaFoldDB" id="A0A410JXG3"/>
<evidence type="ECO:0000256" key="3">
    <source>
        <dbReference type="ARBA" id="ARBA00022769"/>
    </source>
</evidence>
<dbReference type="InterPro" id="IPR000305">
    <property type="entry name" value="GIY-YIG_endonuc"/>
</dbReference>